<dbReference type="SUPFAM" id="SSF53850">
    <property type="entry name" value="Periplasmic binding protein-like II"/>
    <property type="match status" value="1"/>
</dbReference>
<dbReference type="InterPro" id="IPR030678">
    <property type="entry name" value="Peptide/Ni-bd"/>
</dbReference>
<dbReference type="PROSITE" id="PS51257">
    <property type="entry name" value="PROKAR_LIPOPROTEIN"/>
    <property type="match status" value="1"/>
</dbReference>
<dbReference type="Gene3D" id="3.10.105.10">
    <property type="entry name" value="Dipeptide-binding Protein, Domain 3"/>
    <property type="match status" value="1"/>
</dbReference>
<keyword evidence="1" id="KW-0732">Signal</keyword>
<dbReference type="Proteomes" id="UP001602013">
    <property type="component" value="Unassembled WGS sequence"/>
</dbReference>
<dbReference type="InterPro" id="IPR039424">
    <property type="entry name" value="SBP_5"/>
</dbReference>
<dbReference type="InterPro" id="IPR000914">
    <property type="entry name" value="SBP_5_dom"/>
</dbReference>
<feature type="domain" description="Solute-binding protein family 5" evidence="2">
    <location>
        <begin position="99"/>
        <end position="479"/>
    </location>
</feature>
<evidence type="ECO:0000256" key="1">
    <source>
        <dbReference type="SAM" id="SignalP"/>
    </source>
</evidence>
<evidence type="ECO:0000259" key="2">
    <source>
        <dbReference type="Pfam" id="PF00496"/>
    </source>
</evidence>
<dbReference type="RefSeq" id="WP_387408795.1">
    <property type="nucleotide sequence ID" value="NZ_JBIASD010000002.1"/>
</dbReference>
<dbReference type="CDD" id="cd08501">
    <property type="entry name" value="PBP2_Lpqw"/>
    <property type="match status" value="1"/>
</dbReference>
<protein>
    <submittedName>
        <fullName evidence="3">ABC transporter family substrate-binding protein</fullName>
    </submittedName>
</protein>
<dbReference type="Gene3D" id="3.40.190.10">
    <property type="entry name" value="Periplasmic binding protein-like II"/>
    <property type="match status" value="1"/>
</dbReference>
<dbReference type="PANTHER" id="PTHR30290:SF65">
    <property type="entry name" value="MONOACYL PHOSPHATIDYLINOSITOL TETRAMANNOSIDE-BINDING PROTEIN LPQW-RELATED"/>
    <property type="match status" value="1"/>
</dbReference>
<dbReference type="EMBL" id="JBIASD010000002">
    <property type="protein sequence ID" value="MFF3664730.1"/>
    <property type="molecule type" value="Genomic_DNA"/>
</dbReference>
<feature type="signal peptide" evidence="1">
    <location>
        <begin position="1"/>
        <end position="25"/>
    </location>
</feature>
<gene>
    <name evidence="3" type="ORF">ACFYXI_03965</name>
</gene>
<comment type="caution">
    <text evidence="3">The sequence shown here is derived from an EMBL/GenBank/DDBJ whole genome shotgun (WGS) entry which is preliminary data.</text>
</comment>
<evidence type="ECO:0000313" key="3">
    <source>
        <dbReference type="EMBL" id="MFF3664730.1"/>
    </source>
</evidence>
<evidence type="ECO:0000313" key="4">
    <source>
        <dbReference type="Proteomes" id="UP001602013"/>
    </source>
</evidence>
<dbReference type="PANTHER" id="PTHR30290">
    <property type="entry name" value="PERIPLASMIC BINDING COMPONENT OF ABC TRANSPORTER"/>
    <property type="match status" value="1"/>
</dbReference>
<dbReference type="Pfam" id="PF00496">
    <property type="entry name" value="SBP_bac_5"/>
    <property type="match status" value="1"/>
</dbReference>
<name>A0ABW6SID1_9ACTN</name>
<dbReference type="PIRSF" id="PIRSF002741">
    <property type="entry name" value="MppA"/>
    <property type="match status" value="1"/>
</dbReference>
<keyword evidence="4" id="KW-1185">Reference proteome</keyword>
<proteinExistence type="predicted"/>
<reference evidence="3 4" key="1">
    <citation type="submission" date="2024-10" db="EMBL/GenBank/DDBJ databases">
        <title>The Natural Products Discovery Center: Release of the First 8490 Sequenced Strains for Exploring Actinobacteria Biosynthetic Diversity.</title>
        <authorList>
            <person name="Kalkreuter E."/>
            <person name="Kautsar S.A."/>
            <person name="Yang D."/>
            <person name="Bader C.D."/>
            <person name="Teijaro C.N."/>
            <person name="Fluegel L."/>
            <person name="Davis C.M."/>
            <person name="Simpson J.R."/>
            <person name="Lauterbach L."/>
            <person name="Steele A.D."/>
            <person name="Gui C."/>
            <person name="Meng S."/>
            <person name="Li G."/>
            <person name="Viehrig K."/>
            <person name="Ye F."/>
            <person name="Su P."/>
            <person name="Kiefer A.F."/>
            <person name="Nichols A."/>
            <person name="Cepeda A.J."/>
            <person name="Yan W."/>
            <person name="Fan B."/>
            <person name="Jiang Y."/>
            <person name="Adhikari A."/>
            <person name="Zheng C.-J."/>
            <person name="Schuster L."/>
            <person name="Cowan T.M."/>
            <person name="Smanski M.J."/>
            <person name="Chevrette M.G."/>
            <person name="De Carvalho L.P.S."/>
            <person name="Shen B."/>
        </authorList>
    </citation>
    <scope>NUCLEOTIDE SEQUENCE [LARGE SCALE GENOMIC DNA]</scope>
    <source>
        <strain evidence="3 4">NPDC002173</strain>
    </source>
</reference>
<organism evidence="3 4">
    <name type="scientific">Microtetraspora malaysiensis</name>
    <dbReference type="NCBI Taxonomy" id="161358"/>
    <lineage>
        <taxon>Bacteria</taxon>
        <taxon>Bacillati</taxon>
        <taxon>Actinomycetota</taxon>
        <taxon>Actinomycetes</taxon>
        <taxon>Streptosporangiales</taxon>
        <taxon>Streptosporangiaceae</taxon>
        <taxon>Microtetraspora</taxon>
    </lineage>
</organism>
<sequence length="580" mass="63514">MSYARRTGRFLAVATGAAILLTACASGEDKPAANESGSASSAPAAADTTVTHAFEQELNSYNGYTSEEYSSQNHIVVNNRVLQDVWGYSTEGGVKRNTEVATYEKVSDDPLTVKYTFNPKAVWSDGADIGCADVMLTWATGSGKFTDFSYISTDQWGRVELPDCKVGDKEITLKYKQPFVDWEALDVLTMPAHIVAEQGGLTVEEFVDAVKNGDKGKLKKAAEFYNKGWLFNGKMPDKKLMPASGPFVIDSYSPGQSITLARNEKYWGEPAKAAKVVIRFIPQDEQVQALQNGETNIIEPQSNPDVVAQLGGLNGVTVKTGDQFLYDHLTFNFNKGPFKDPNLRKALALCVPRQQIVDNLIKPQNPEAQTLDVRNVVAFQPQYADTVAFAGGDKWNTVDIEASKKLLSESGKGKLKVRIGYNQPNPRRTQVVELIKASCDQAGFDIVDTGSEKFFADGGDLANGNFDVALFGWSGSALNSGWTSTYHTVEKCTPSGKGNNKGCYSNKELDKVLDQILSETDPTKTVDLVKQVEKTLWDDLMSIPLYSQPALTAWSENVQNVVPNASQASVTWNMHEWAIQ</sequence>
<accession>A0ABW6SID1</accession>
<feature type="chain" id="PRO_5046637655" evidence="1">
    <location>
        <begin position="26"/>
        <end position="580"/>
    </location>
</feature>